<protein>
    <recommendedName>
        <fullName evidence="5">Ig-like domain-containing protein</fullName>
    </recommendedName>
</protein>
<comment type="caution">
    <text evidence="3">The sequence shown here is derived from an EMBL/GenBank/DDBJ whole genome shotgun (WGS) entry which is preliminary data.</text>
</comment>
<proteinExistence type="predicted"/>
<organism evidence="3 4">
    <name type="scientific">Meganyctiphanes norvegica</name>
    <name type="common">Northern krill</name>
    <name type="synonym">Thysanopoda norvegica</name>
    <dbReference type="NCBI Taxonomy" id="48144"/>
    <lineage>
        <taxon>Eukaryota</taxon>
        <taxon>Metazoa</taxon>
        <taxon>Ecdysozoa</taxon>
        <taxon>Arthropoda</taxon>
        <taxon>Crustacea</taxon>
        <taxon>Multicrustacea</taxon>
        <taxon>Malacostraca</taxon>
        <taxon>Eumalacostraca</taxon>
        <taxon>Eucarida</taxon>
        <taxon>Euphausiacea</taxon>
        <taxon>Euphausiidae</taxon>
        <taxon>Meganyctiphanes</taxon>
    </lineage>
</organism>
<keyword evidence="1" id="KW-0812">Transmembrane</keyword>
<dbReference type="EMBL" id="CAXKWB010007678">
    <property type="protein sequence ID" value="CAL4088011.1"/>
    <property type="molecule type" value="Genomic_DNA"/>
</dbReference>
<dbReference type="AlphaFoldDB" id="A0AAV2QII0"/>
<name>A0AAV2QII0_MEGNR</name>
<gene>
    <name evidence="3" type="ORF">MNOR_LOCUS13430</name>
</gene>
<keyword evidence="1" id="KW-1133">Transmembrane helix</keyword>
<feature type="signal peptide" evidence="2">
    <location>
        <begin position="1"/>
        <end position="17"/>
    </location>
</feature>
<feature type="transmembrane region" description="Helical" evidence="1">
    <location>
        <begin position="118"/>
        <end position="139"/>
    </location>
</feature>
<keyword evidence="1" id="KW-0472">Membrane</keyword>
<sequence>MLRLVIFVMTMSAGALAEYQLANETMTFTMNCTSGDPVEYWLLHSTGHAYMIGKHYEEESIDVDEQGAITFESVKVSHEGTHLCVTRKEETVHAHPVHLRVRALPPSDLWKEVYEAQFITGIIAALVCATIFGLSCLVYKNRWRPQQPEDNECMIKEGQCNPAVEIEVDIHDNDDIQEEVDNNTKM</sequence>
<feature type="chain" id="PRO_5043999415" description="Ig-like domain-containing protein" evidence="2">
    <location>
        <begin position="18"/>
        <end position="186"/>
    </location>
</feature>
<evidence type="ECO:0008006" key="5">
    <source>
        <dbReference type="Google" id="ProtNLM"/>
    </source>
</evidence>
<keyword evidence="2" id="KW-0732">Signal</keyword>
<keyword evidence="4" id="KW-1185">Reference proteome</keyword>
<dbReference type="SUPFAM" id="SSF48726">
    <property type="entry name" value="Immunoglobulin"/>
    <property type="match status" value="1"/>
</dbReference>
<accession>A0AAV2QII0</accession>
<evidence type="ECO:0000313" key="3">
    <source>
        <dbReference type="EMBL" id="CAL4088011.1"/>
    </source>
</evidence>
<evidence type="ECO:0000313" key="4">
    <source>
        <dbReference type="Proteomes" id="UP001497623"/>
    </source>
</evidence>
<evidence type="ECO:0000256" key="2">
    <source>
        <dbReference type="SAM" id="SignalP"/>
    </source>
</evidence>
<dbReference type="Proteomes" id="UP001497623">
    <property type="component" value="Unassembled WGS sequence"/>
</dbReference>
<evidence type="ECO:0000256" key="1">
    <source>
        <dbReference type="SAM" id="Phobius"/>
    </source>
</evidence>
<dbReference type="InterPro" id="IPR036179">
    <property type="entry name" value="Ig-like_dom_sf"/>
</dbReference>
<reference evidence="3 4" key="1">
    <citation type="submission" date="2024-05" db="EMBL/GenBank/DDBJ databases">
        <authorList>
            <person name="Wallberg A."/>
        </authorList>
    </citation>
    <scope>NUCLEOTIDE SEQUENCE [LARGE SCALE GENOMIC DNA]</scope>
</reference>